<comment type="similarity">
    <text evidence="1">Belongs to the FAD-dependent oxidoreductase family.</text>
</comment>
<keyword evidence="2" id="KW-0285">Flavoprotein</keyword>
<dbReference type="PANTHER" id="PTHR43735">
    <property type="entry name" value="APOPTOSIS-INDUCING FACTOR 1"/>
    <property type="match status" value="1"/>
</dbReference>
<evidence type="ECO:0000256" key="2">
    <source>
        <dbReference type="ARBA" id="ARBA00022630"/>
    </source>
</evidence>
<proteinExistence type="inferred from homology"/>
<dbReference type="GO" id="GO:0004174">
    <property type="term" value="F:electron-transferring-flavoprotein dehydrogenase activity"/>
    <property type="evidence" value="ECO:0007669"/>
    <property type="project" value="TreeGrafter"/>
</dbReference>
<accession>A0AAW1TKR8</accession>
<feature type="domain" description="FAD/NAD(P)-binding" evidence="5">
    <location>
        <begin position="12"/>
        <end position="291"/>
    </location>
</feature>
<evidence type="ECO:0000256" key="1">
    <source>
        <dbReference type="ARBA" id="ARBA00006442"/>
    </source>
</evidence>
<evidence type="ECO:0000256" key="3">
    <source>
        <dbReference type="ARBA" id="ARBA00022827"/>
    </source>
</evidence>
<dbReference type="Proteomes" id="UP001485043">
    <property type="component" value="Unassembled WGS sequence"/>
</dbReference>
<dbReference type="PANTHER" id="PTHR43735:SF3">
    <property type="entry name" value="FERROPTOSIS SUPPRESSOR PROTEIN 1"/>
    <property type="match status" value="1"/>
</dbReference>
<keyword evidence="7" id="KW-1185">Reference proteome</keyword>
<dbReference type="PRINTS" id="PR00368">
    <property type="entry name" value="FADPNR"/>
</dbReference>
<organism evidence="6 7">
    <name type="scientific">Apatococcus fuscideae</name>
    <dbReference type="NCBI Taxonomy" id="2026836"/>
    <lineage>
        <taxon>Eukaryota</taxon>
        <taxon>Viridiplantae</taxon>
        <taxon>Chlorophyta</taxon>
        <taxon>core chlorophytes</taxon>
        <taxon>Trebouxiophyceae</taxon>
        <taxon>Chlorellales</taxon>
        <taxon>Chlorellaceae</taxon>
        <taxon>Apatococcus</taxon>
    </lineage>
</organism>
<protein>
    <recommendedName>
        <fullName evidence="5">FAD/NAD(P)-binding domain-containing protein</fullName>
    </recommendedName>
</protein>
<keyword evidence="4" id="KW-0560">Oxidoreductase</keyword>
<dbReference type="Pfam" id="PF07992">
    <property type="entry name" value="Pyr_redox_2"/>
    <property type="match status" value="1"/>
</dbReference>
<reference evidence="6 7" key="1">
    <citation type="journal article" date="2024" name="Nat. Commun.">
        <title>Phylogenomics reveals the evolutionary origins of lichenization in chlorophyte algae.</title>
        <authorList>
            <person name="Puginier C."/>
            <person name="Libourel C."/>
            <person name="Otte J."/>
            <person name="Skaloud P."/>
            <person name="Haon M."/>
            <person name="Grisel S."/>
            <person name="Petersen M."/>
            <person name="Berrin J.G."/>
            <person name="Delaux P.M."/>
            <person name="Dal Grande F."/>
            <person name="Keller J."/>
        </authorList>
    </citation>
    <scope>NUCLEOTIDE SEQUENCE [LARGE SCALE GENOMIC DNA]</scope>
    <source>
        <strain evidence="6 7">SAG 2523</strain>
    </source>
</reference>
<dbReference type="SUPFAM" id="SSF51905">
    <property type="entry name" value="FAD/NAD(P)-binding domain"/>
    <property type="match status" value="1"/>
</dbReference>
<name>A0AAW1TKR8_9CHLO</name>
<dbReference type="InterPro" id="IPR036188">
    <property type="entry name" value="FAD/NAD-bd_sf"/>
</dbReference>
<comment type="caution">
    <text evidence="6">The sequence shown here is derived from an EMBL/GenBank/DDBJ whole genome shotgun (WGS) entry which is preliminary data.</text>
</comment>
<dbReference type="Gene3D" id="3.50.50.100">
    <property type="match status" value="1"/>
</dbReference>
<dbReference type="EMBL" id="JALJOV010000001">
    <property type="protein sequence ID" value="KAK9869068.1"/>
    <property type="molecule type" value="Genomic_DNA"/>
</dbReference>
<dbReference type="GO" id="GO:0050660">
    <property type="term" value="F:flavin adenine dinucleotide binding"/>
    <property type="evidence" value="ECO:0007669"/>
    <property type="project" value="TreeGrafter"/>
</dbReference>
<sequence length="367" mass="39397">MGVPEDQSKIKRVVVLGGGTAGVSVAQALHGNKDIIVTLVDRKSYHEIPWANVRAYTVDYTITAKSAIPFKDIPKLGEVITGEVVSISEGSIKLKSGVEVPYDYLVFAMGSHFHEPLCKGVEGTASDRSSEMQAANEKLTAAKSVLIVGGGAVGVEVAGEIASVMPDKQVTLVHSKPGLLVDDRPRMSYNAKHWLESKKVKVILNDKVDGKQKGPIYQTQNGVQITADVVYQCVGLIPSTGFLSSTGILDAKGFIKVDMHFRVEGHPTWFAVGDCNNIPEIKLGYLAQAQGKQLAEELKQMAVSGEIFQKTKPWKLQGGFPAMIVSLGKKNGVGHIGPIPIWGFVPAKIKSGDLFIGKTRKDIGLPA</sequence>
<dbReference type="InterPro" id="IPR023753">
    <property type="entry name" value="FAD/NAD-binding_dom"/>
</dbReference>
<evidence type="ECO:0000259" key="5">
    <source>
        <dbReference type="Pfam" id="PF07992"/>
    </source>
</evidence>
<dbReference type="PRINTS" id="PR00469">
    <property type="entry name" value="PNDRDTASEII"/>
</dbReference>
<evidence type="ECO:0000313" key="7">
    <source>
        <dbReference type="Proteomes" id="UP001485043"/>
    </source>
</evidence>
<gene>
    <name evidence="6" type="ORF">WJX84_001722</name>
</gene>
<dbReference type="AlphaFoldDB" id="A0AAW1TKR8"/>
<keyword evidence="3" id="KW-0274">FAD</keyword>
<dbReference type="GO" id="GO:0005737">
    <property type="term" value="C:cytoplasm"/>
    <property type="evidence" value="ECO:0007669"/>
    <property type="project" value="TreeGrafter"/>
</dbReference>
<evidence type="ECO:0000313" key="6">
    <source>
        <dbReference type="EMBL" id="KAK9869068.1"/>
    </source>
</evidence>
<evidence type="ECO:0000256" key="4">
    <source>
        <dbReference type="ARBA" id="ARBA00023002"/>
    </source>
</evidence>